<evidence type="ECO:0000313" key="9">
    <source>
        <dbReference type="EMBL" id="STD11029.1"/>
    </source>
</evidence>
<evidence type="ECO:0000256" key="5">
    <source>
        <dbReference type="ARBA" id="ARBA00023211"/>
    </source>
</evidence>
<keyword evidence="1 6" id="KW-0808">Transferase</keyword>
<dbReference type="GO" id="GO:0030145">
    <property type="term" value="F:manganese ion binding"/>
    <property type="evidence" value="ECO:0007669"/>
    <property type="project" value="UniProtKB-UniRule"/>
</dbReference>
<feature type="domain" description="Thiamine pyrophosphate enzyme TPP-binding" evidence="7">
    <location>
        <begin position="425"/>
        <end position="554"/>
    </location>
</feature>
<evidence type="ECO:0000256" key="6">
    <source>
        <dbReference type="HAMAP-Rule" id="MF_01659"/>
    </source>
</evidence>
<keyword evidence="2 6" id="KW-0479">Metal-binding</keyword>
<gene>
    <name evidence="6 9" type="primary">menD</name>
    <name evidence="9" type="ORF">NCTC7915_01499</name>
</gene>
<reference evidence="9 10" key="1">
    <citation type="submission" date="2018-06" db="EMBL/GenBank/DDBJ databases">
        <authorList>
            <consortium name="Pathogen Informatics"/>
            <person name="Doyle S."/>
        </authorList>
    </citation>
    <scope>NUCLEOTIDE SEQUENCE [LARGE SCALE GENOMIC DNA]</scope>
    <source>
        <strain evidence="9 10">NCTC7915</strain>
    </source>
</reference>
<dbReference type="PANTHER" id="PTHR42916:SF1">
    <property type="entry name" value="PROTEIN PHYLLO, CHLOROPLASTIC"/>
    <property type="match status" value="1"/>
</dbReference>
<dbReference type="GO" id="GO:0070204">
    <property type="term" value="F:2-succinyl-5-enolpyruvyl-6-hydroxy-3-cyclohexene-1-carboxylic-acid synthase activity"/>
    <property type="evidence" value="ECO:0007669"/>
    <property type="project" value="UniProtKB-UniRule"/>
</dbReference>
<comment type="pathway">
    <text evidence="6">Quinol/quinone metabolism; 1,4-dihydroxy-2-naphthoate biosynthesis; 1,4-dihydroxy-2-naphthoate from chorismate: step 2/7.</text>
</comment>
<dbReference type="Gene3D" id="3.40.50.970">
    <property type="match status" value="2"/>
</dbReference>
<comment type="pathway">
    <text evidence="6">Quinol/quinone metabolism; menaquinone biosynthesis.</text>
</comment>
<keyword evidence="4 6" id="KW-0786">Thiamine pyrophosphate</keyword>
<dbReference type="EC" id="2.2.1.9" evidence="6"/>
<comment type="cofactor">
    <cofactor evidence="6">
        <name>thiamine diphosphate</name>
        <dbReference type="ChEBI" id="CHEBI:58937"/>
    </cofactor>
    <text evidence="6">Binds 1 thiamine pyrophosphate per subunit.</text>
</comment>
<dbReference type="InterPro" id="IPR012001">
    <property type="entry name" value="Thiamin_PyroP_enz_TPP-bd_dom"/>
</dbReference>
<comment type="similarity">
    <text evidence="6">Belongs to the TPP enzyme family. MenD subfamily.</text>
</comment>
<comment type="cofactor">
    <cofactor evidence="6">
        <name>Mg(2+)</name>
        <dbReference type="ChEBI" id="CHEBI:18420"/>
    </cofactor>
    <cofactor evidence="6">
        <name>Mn(2+)</name>
        <dbReference type="ChEBI" id="CHEBI:29035"/>
    </cofactor>
</comment>
<name>A0AA46BNW8_9MICO</name>
<dbReference type="EMBL" id="UFYA01000001">
    <property type="protein sequence ID" value="STD11029.1"/>
    <property type="molecule type" value="Genomic_DNA"/>
</dbReference>
<keyword evidence="5 6" id="KW-0464">Manganese</keyword>
<dbReference type="Pfam" id="PF02776">
    <property type="entry name" value="TPP_enzyme_N"/>
    <property type="match status" value="1"/>
</dbReference>
<evidence type="ECO:0000256" key="3">
    <source>
        <dbReference type="ARBA" id="ARBA00022842"/>
    </source>
</evidence>
<proteinExistence type="inferred from homology"/>
<dbReference type="InterPro" id="IPR004433">
    <property type="entry name" value="MenaQ_synth_MenD"/>
</dbReference>
<keyword evidence="6" id="KW-0474">Menaquinone biosynthesis</keyword>
<organism evidence="9 10">
    <name type="scientific">Dermatophilus congolensis</name>
    <dbReference type="NCBI Taxonomy" id="1863"/>
    <lineage>
        <taxon>Bacteria</taxon>
        <taxon>Bacillati</taxon>
        <taxon>Actinomycetota</taxon>
        <taxon>Actinomycetes</taxon>
        <taxon>Micrococcales</taxon>
        <taxon>Dermatophilaceae</taxon>
        <taxon>Dermatophilus</taxon>
    </lineage>
</organism>
<comment type="subunit">
    <text evidence="6">Homodimer.</text>
</comment>
<feature type="domain" description="Thiamine pyrophosphate enzyme N-terminal TPP-binding" evidence="8">
    <location>
        <begin position="11"/>
        <end position="119"/>
    </location>
</feature>
<dbReference type="RefSeq" id="WP_115030976.1">
    <property type="nucleotide sequence ID" value="NZ_UFYA01000001.1"/>
</dbReference>
<dbReference type="GO" id="GO:0030976">
    <property type="term" value="F:thiamine pyrophosphate binding"/>
    <property type="evidence" value="ECO:0007669"/>
    <property type="project" value="UniProtKB-UniRule"/>
</dbReference>
<evidence type="ECO:0000259" key="7">
    <source>
        <dbReference type="Pfam" id="PF02775"/>
    </source>
</evidence>
<dbReference type="NCBIfam" id="TIGR00173">
    <property type="entry name" value="menD"/>
    <property type="match status" value="1"/>
</dbReference>
<dbReference type="HAMAP" id="MF_01659">
    <property type="entry name" value="MenD"/>
    <property type="match status" value="1"/>
</dbReference>
<dbReference type="GO" id="GO:0000287">
    <property type="term" value="F:magnesium ion binding"/>
    <property type="evidence" value="ECO:0007669"/>
    <property type="project" value="UniProtKB-UniRule"/>
</dbReference>
<comment type="function">
    <text evidence="6">Catalyzes the thiamine diphosphate-dependent decarboxylation of 2-oxoglutarate and the subsequent addition of the resulting succinic semialdehyde-thiamine pyrophosphate anion to isochorismate to yield 2-succinyl-5-enolpyruvyl-6-hydroxy-3-cyclohexene-1-carboxylate (SEPHCHC).</text>
</comment>
<accession>A0AA46BNW8</accession>
<keyword evidence="3 6" id="KW-0460">Magnesium</keyword>
<evidence type="ECO:0000259" key="8">
    <source>
        <dbReference type="Pfam" id="PF02776"/>
    </source>
</evidence>
<dbReference type="Pfam" id="PF02775">
    <property type="entry name" value="TPP_enzyme_C"/>
    <property type="match status" value="1"/>
</dbReference>
<dbReference type="InterPro" id="IPR011766">
    <property type="entry name" value="TPP_enzyme_TPP-bd"/>
</dbReference>
<evidence type="ECO:0000256" key="2">
    <source>
        <dbReference type="ARBA" id="ARBA00022723"/>
    </source>
</evidence>
<dbReference type="Gene3D" id="3.40.50.1220">
    <property type="entry name" value="TPP-binding domain"/>
    <property type="match status" value="1"/>
</dbReference>
<dbReference type="AlphaFoldDB" id="A0AA46BNW8"/>
<comment type="catalytic activity">
    <reaction evidence="6">
        <text>isochorismate + 2-oxoglutarate + H(+) = 5-enolpyruvoyl-6-hydroxy-2-succinyl-cyclohex-3-ene-1-carboxylate + CO2</text>
        <dbReference type="Rhea" id="RHEA:25593"/>
        <dbReference type="ChEBI" id="CHEBI:15378"/>
        <dbReference type="ChEBI" id="CHEBI:16526"/>
        <dbReference type="ChEBI" id="CHEBI:16810"/>
        <dbReference type="ChEBI" id="CHEBI:29780"/>
        <dbReference type="ChEBI" id="CHEBI:58818"/>
        <dbReference type="EC" id="2.2.1.9"/>
    </reaction>
</comment>
<dbReference type="Proteomes" id="UP000254118">
    <property type="component" value="Unassembled WGS sequence"/>
</dbReference>
<protein>
    <recommendedName>
        <fullName evidence="6">2-succinyl-5-enolpyruvyl-6-hydroxy-3-cyclohexene-1-carboxylate synthase</fullName>
        <shortName evidence="6">SEPHCHC synthase</shortName>
        <ecNumber evidence="6">2.2.1.9</ecNumber>
    </recommendedName>
    <alternativeName>
        <fullName evidence="6">Menaquinone biosynthesis protein MenD</fullName>
    </alternativeName>
</protein>
<dbReference type="PANTHER" id="PTHR42916">
    <property type="entry name" value="2-SUCCINYL-5-ENOLPYRUVYL-6-HYDROXY-3-CYCLOHEXENE-1-CARBOXYLATE SYNTHASE"/>
    <property type="match status" value="1"/>
</dbReference>
<sequence length="583" mass="59771">MTTVAQFFAVVLVDELVRAGVRHVVLSPGSRSAPLAYAALDAERAGLLELHVRTDERSAAFCALGLGKATGVPAVVVTTSGTAVANLHPAVLEAHEARVPLVVVTADRPHELRPTRANQTTHQPGIFGGSVRLALDLEAPVQGASPMPYWRTCMDRTVAAAMGAVGGVPGPVHVNVSLRDPLAPEAGVRPLVGDGLPEELQGRPGGVAWTVCEPASLVGGDGLPEVARTLVVVGDVSGDVRQRAFQWAALRGHPVLAGPFGQGAEGVVVPHGPLVAETGVAAVAENVPDRVVVVGRLTLSRAVGALVRRSGCAVAVSADPVWPDPSHVVSSVHSVGALSLMSPVLSEDFVAAAHDFGRRWREAGVAVSGAVEQVVPGTWPSGPAVAACVLGALPRGARLFCGSSSTVRDVAFVGSGRGDVETVASRGLAGIDGCVSTAAGMALADDRATFALVGDLTFVHDSAGLSVGPLERRPDLTVLVVNDDGGAIFDTLEYGSSDVRGEDPQGFVRLFATPIGTSVEALARAHGARFVRASTPGELVEVAAQVPCGFTVVEIVVPAMRARVDREALVSAADVAVEQVFSV</sequence>
<dbReference type="PIRSF" id="PIRSF004983">
    <property type="entry name" value="MenD"/>
    <property type="match status" value="1"/>
</dbReference>
<dbReference type="GO" id="GO:0009234">
    <property type="term" value="P:menaquinone biosynthetic process"/>
    <property type="evidence" value="ECO:0007669"/>
    <property type="project" value="UniProtKB-UniRule"/>
</dbReference>
<dbReference type="CDD" id="cd07037">
    <property type="entry name" value="TPP_PYR_MenD"/>
    <property type="match status" value="1"/>
</dbReference>
<dbReference type="InterPro" id="IPR029061">
    <property type="entry name" value="THDP-binding"/>
</dbReference>
<dbReference type="SUPFAM" id="SSF52518">
    <property type="entry name" value="Thiamin diphosphate-binding fold (THDP-binding)"/>
    <property type="match status" value="2"/>
</dbReference>
<evidence type="ECO:0000256" key="1">
    <source>
        <dbReference type="ARBA" id="ARBA00022679"/>
    </source>
</evidence>
<evidence type="ECO:0000256" key="4">
    <source>
        <dbReference type="ARBA" id="ARBA00023052"/>
    </source>
</evidence>
<evidence type="ECO:0000313" key="10">
    <source>
        <dbReference type="Proteomes" id="UP000254118"/>
    </source>
</evidence>
<comment type="caution">
    <text evidence="9">The sequence shown here is derived from an EMBL/GenBank/DDBJ whole genome shotgun (WGS) entry which is preliminary data.</text>
</comment>
<dbReference type="CDD" id="cd02009">
    <property type="entry name" value="TPP_SHCHC_synthase"/>
    <property type="match status" value="1"/>
</dbReference>